<reference evidence="2 3" key="1">
    <citation type="submission" date="2019-03" db="EMBL/GenBank/DDBJ databases">
        <title>Diversity of the mouse oral microbiome.</title>
        <authorList>
            <person name="Joseph S."/>
            <person name="Aduse-Opoku J."/>
            <person name="Curtis M."/>
            <person name="Wade W."/>
            <person name="Hashim A."/>
        </authorList>
    </citation>
    <scope>NUCLEOTIDE SEQUENCE [LARGE SCALE GENOMIC DNA]</scope>
    <source>
        <strain evidence="3">irhom_31</strain>
    </source>
</reference>
<dbReference type="EMBL" id="SPQC01000017">
    <property type="protein sequence ID" value="TFU22435.1"/>
    <property type="molecule type" value="Genomic_DNA"/>
</dbReference>
<evidence type="ECO:0000313" key="3">
    <source>
        <dbReference type="Proteomes" id="UP000297951"/>
    </source>
</evidence>
<name>A0A4Y9F3M9_9MICC</name>
<dbReference type="RefSeq" id="WP_135012442.1">
    <property type="nucleotide sequence ID" value="NZ_JADGLK010000017.1"/>
</dbReference>
<dbReference type="STRING" id="85336.A7979_10195"/>
<keyword evidence="1" id="KW-0472">Membrane</keyword>
<dbReference type="AlphaFoldDB" id="A0A4Y9F3M9"/>
<protein>
    <submittedName>
        <fullName evidence="2">Uncharacterized protein</fullName>
    </submittedName>
</protein>
<keyword evidence="1" id="KW-1133">Transmembrane helix</keyword>
<feature type="transmembrane region" description="Helical" evidence="1">
    <location>
        <begin position="101"/>
        <end position="121"/>
    </location>
</feature>
<proteinExistence type="predicted"/>
<organism evidence="2 3">
    <name type="scientific">Rothia nasimurium</name>
    <dbReference type="NCBI Taxonomy" id="85336"/>
    <lineage>
        <taxon>Bacteria</taxon>
        <taxon>Bacillati</taxon>
        <taxon>Actinomycetota</taxon>
        <taxon>Actinomycetes</taxon>
        <taxon>Micrococcales</taxon>
        <taxon>Micrococcaceae</taxon>
        <taxon>Rothia</taxon>
    </lineage>
</organism>
<dbReference type="Proteomes" id="UP000297951">
    <property type="component" value="Unassembled WGS sequence"/>
</dbReference>
<dbReference type="OrthoDB" id="4882853at2"/>
<feature type="transmembrane region" description="Helical" evidence="1">
    <location>
        <begin position="70"/>
        <end position="89"/>
    </location>
</feature>
<keyword evidence="1" id="KW-0812">Transmembrane</keyword>
<evidence type="ECO:0000256" key="1">
    <source>
        <dbReference type="SAM" id="Phobius"/>
    </source>
</evidence>
<gene>
    <name evidence="2" type="ORF">E4U03_06000</name>
</gene>
<feature type="transmembrane region" description="Helical" evidence="1">
    <location>
        <begin position="189"/>
        <end position="211"/>
    </location>
</feature>
<evidence type="ECO:0000313" key="2">
    <source>
        <dbReference type="EMBL" id="TFU22435.1"/>
    </source>
</evidence>
<feature type="transmembrane region" description="Helical" evidence="1">
    <location>
        <begin position="46"/>
        <end position="64"/>
    </location>
</feature>
<feature type="transmembrane region" description="Helical" evidence="1">
    <location>
        <begin position="127"/>
        <end position="148"/>
    </location>
</feature>
<feature type="transmembrane region" description="Helical" evidence="1">
    <location>
        <begin position="160"/>
        <end position="183"/>
    </location>
</feature>
<accession>A0A4Y9F3M9</accession>
<feature type="transmembrane region" description="Helical" evidence="1">
    <location>
        <begin position="223"/>
        <end position="245"/>
    </location>
</feature>
<sequence>MTTKDPTHTRAIRTFVPELTKLRRARQKTVYEGPIGRIGATPRSRYTLVALSALVTLIALVITAATSPDLAALTGLGAVLLIAGGWPAATGIAELRGRRRITSHSVIVLVSGVASLLYSWLNTGDSPLAFLPAIAAVGVVASFMAELARGEGAVGRLESVISCVSGVLASVSVAGWVGLAILARDVETAYPVITIGLAVGLLLGLIGIRVVSAGPKEGPRRGAVTLGVTPVAFIGVIAYVCATFLTRVVG</sequence>
<comment type="caution">
    <text evidence="2">The sequence shown here is derived from an EMBL/GenBank/DDBJ whole genome shotgun (WGS) entry which is preliminary data.</text>
</comment>